<dbReference type="Gene3D" id="3.20.20.70">
    <property type="entry name" value="Aldolase class I"/>
    <property type="match status" value="1"/>
</dbReference>
<evidence type="ECO:0000313" key="6">
    <source>
        <dbReference type="Proteomes" id="UP000642819"/>
    </source>
</evidence>
<organism evidence="5 6">
    <name type="scientific">Zhihengliuella salsuginis</name>
    <dbReference type="NCBI Taxonomy" id="578222"/>
    <lineage>
        <taxon>Bacteria</taxon>
        <taxon>Bacillati</taxon>
        <taxon>Actinomycetota</taxon>
        <taxon>Actinomycetes</taxon>
        <taxon>Micrococcales</taxon>
        <taxon>Micrococcaceae</taxon>
        <taxon>Zhihengliuella</taxon>
    </lineage>
</organism>
<protein>
    <submittedName>
        <fullName evidence="5">Dihydrodipicolinate synthase family protein</fullName>
    </submittedName>
</protein>
<dbReference type="PROSITE" id="PS00666">
    <property type="entry name" value="DHDPS_2"/>
    <property type="match status" value="1"/>
</dbReference>
<evidence type="ECO:0000256" key="4">
    <source>
        <dbReference type="PIRNR" id="PIRNR001365"/>
    </source>
</evidence>
<keyword evidence="6" id="KW-1185">Reference proteome</keyword>
<dbReference type="InterPro" id="IPR002220">
    <property type="entry name" value="DapA-like"/>
</dbReference>
<proteinExistence type="inferred from homology"/>
<evidence type="ECO:0000256" key="3">
    <source>
        <dbReference type="ARBA" id="ARBA00023270"/>
    </source>
</evidence>
<dbReference type="Pfam" id="PF00701">
    <property type="entry name" value="DHDPS"/>
    <property type="match status" value="1"/>
</dbReference>
<dbReference type="EMBL" id="BMXK01000004">
    <property type="protein sequence ID" value="GHD04454.1"/>
    <property type="molecule type" value="Genomic_DNA"/>
</dbReference>
<evidence type="ECO:0000256" key="2">
    <source>
        <dbReference type="ARBA" id="ARBA00023239"/>
    </source>
</evidence>
<sequence>MTNTTPQFSGVIPPVVTPRTADGGLDLAGLEAVVEHLVSGGVHGLFPLGSSGETPYLTDRERGEVLGAVVSATSGRVPLLVGANEQTTPRVIEEALRVQRAGADAVVVTSPYYALSDHHEVLRHFRAVRAAVDVPVFAYDVPVRTHYKLEPALLAELAAEGTIAGVKDSSGNDIAFRQLRLLTRDLEGFALFTGHEVVCDQAMLGGADGLVPGLANVDPAGYRRLYDAGLAGDWAAARAEQDRLIDLFTIVTTPDAGRVSGGAGGLGAFKTALVELGVIGSNRMSAPMESLNASESGRIRSILAGAGLV</sequence>
<name>A0ABQ3GIB2_9MICC</name>
<dbReference type="InterPro" id="IPR013785">
    <property type="entry name" value="Aldolase_TIM"/>
</dbReference>
<dbReference type="PIRSF" id="PIRSF001365">
    <property type="entry name" value="DHDPS"/>
    <property type="match status" value="1"/>
</dbReference>
<dbReference type="Proteomes" id="UP000642819">
    <property type="component" value="Unassembled WGS sequence"/>
</dbReference>
<comment type="caution">
    <text evidence="5">The sequence shown here is derived from an EMBL/GenBank/DDBJ whole genome shotgun (WGS) entry which is preliminary data.</text>
</comment>
<evidence type="ECO:0000313" key="5">
    <source>
        <dbReference type="EMBL" id="GHD04454.1"/>
    </source>
</evidence>
<gene>
    <name evidence="5" type="ORF">GCM10008096_11800</name>
</gene>
<dbReference type="InterPro" id="IPR020625">
    <property type="entry name" value="Schiff_base-form_aldolases_AS"/>
</dbReference>
<dbReference type="PRINTS" id="PR00146">
    <property type="entry name" value="DHPICSNTHASE"/>
</dbReference>
<reference evidence="6" key="1">
    <citation type="journal article" date="2019" name="Int. J. Syst. Evol. Microbiol.">
        <title>The Global Catalogue of Microorganisms (GCM) 10K type strain sequencing project: providing services to taxonomists for standard genome sequencing and annotation.</title>
        <authorList>
            <consortium name="The Broad Institute Genomics Platform"/>
            <consortium name="The Broad Institute Genome Sequencing Center for Infectious Disease"/>
            <person name="Wu L."/>
            <person name="Ma J."/>
        </authorList>
    </citation>
    <scope>NUCLEOTIDE SEQUENCE [LARGE SCALE GENOMIC DNA]</scope>
    <source>
        <strain evidence="6">KCTC 19466</strain>
    </source>
</reference>
<dbReference type="PANTHER" id="PTHR12128">
    <property type="entry name" value="DIHYDRODIPICOLINATE SYNTHASE"/>
    <property type="match status" value="1"/>
</dbReference>
<keyword evidence="2 4" id="KW-0456">Lyase</keyword>
<dbReference type="PANTHER" id="PTHR12128:SF66">
    <property type="entry name" value="4-HYDROXY-2-OXOGLUTARATE ALDOLASE, MITOCHONDRIAL"/>
    <property type="match status" value="1"/>
</dbReference>
<dbReference type="SMART" id="SM01130">
    <property type="entry name" value="DHDPS"/>
    <property type="match status" value="1"/>
</dbReference>
<evidence type="ECO:0000256" key="1">
    <source>
        <dbReference type="ARBA" id="ARBA00007592"/>
    </source>
</evidence>
<comment type="similarity">
    <text evidence="1 4">Belongs to the DapA family.</text>
</comment>
<dbReference type="SUPFAM" id="SSF51569">
    <property type="entry name" value="Aldolase"/>
    <property type="match status" value="1"/>
</dbReference>
<dbReference type="CDD" id="cd00408">
    <property type="entry name" value="DHDPS-like"/>
    <property type="match status" value="1"/>
</dbReference>
<keyword evidence="3" id="KW-0704">Schiff base</keyword>
<dbReference type="RefSeq" id="WP_189349202.1">
    <property type="nucleotide sequence ID" value="NZ_BMXK01000004.1"/>
</dbReference>
<accession>A0ABQ3GIB2</accession>